<dbReference type="Proteomes" id="UP000326396">
    <property type="component" value="Unassembled WGS sequence"/>
</dbReference>
<dbReference type="InterPro" id="IPR032567">
    <property type="entry name" value="RTL1-rel"/>
</dbReference>
<reference evidence="2 3" key="1">
    <citation type="submission" date="2019-05" db="EMBL/GenBank/DDBJ databases">
        <title>Mikania micrantha, genome provides insights into the molecular mechanism of rapid growth.</title>
        <authorList>
            <person name="Liu B."/>
        </authorList>
    </citation>
    <scope>NUCLEOTIDE SEQUENCE [LARGE SCALE GENOMIC DNA]</scope>
    <source>
        <strain evidence="2">NLD-2019</strain>
        <tissue evidence="2">Leaf</tissue>
    </source>
</reference>
<dbReference type="Pfam" id="PF08284">
    <property type="entry name" value="RVP_2"/>
    <property type="match status" value="1"/>
</dbReference>
<feature type="domain" description="Retrotransposon gag" evidence="1">
    <location>
        <begin position="40"/>
        <end position="130"/>
    </location>
</feature>
<protein>
    <recommendedName>
        <fullName evidence="1">Retrotransposon gag domain-containing protein</fullName>
    </recommendedName>
</protein>
<dbReference type="InterPro" id="IPR005162">
    <property type="entry name" value="Retrotrans_gag_dom"/>
</dbReference>
<dbReference type="Gene3D" id="2.40.70.10">
    <property type="entry name" value="Acid Proteases"/>
    <property type="match status" value="1"/>
</dbReference>
<organism evidence="2 3">
    <name type="scientific">Mikania micrantha</name>
    <name type="common">bitter vine</name>
    <dbReference type="NCBI Taxonomy" id="192012"/>
    <lineage>
        <taxon>Eukaryota</taxon>
        <taxon>Viridiplantae</taxon>
        <taxon>Streptophyta</taxon>
        <taxon>Embryophyta</taxon>
        <taxon>Tracheophyta</taxon>
        <taxon>Spermatophyta</taxon>
        <taxon>Magnoliopsida</taxon>
        <taxon>eudicotyledons</taxon>
        <taxon>Gunneridae</taxon>
        <taxon>Pentapetalae</taxon>
        <taxon>asterids</taxon>
        <taxon>campanulids</taxon>
        <taxon>Asterales</taxon>
        <taxon>Asteraceae</taxon>
        <taxon>Asteroideae</taxon>
        <taxon>Heliantheae alliance</taxon>
        <taxon>Eupatorieae</taxon>
        <taxon>Mikania</taxon>
    </lineage>
</organism>
<dbReference type="PANTHER" id="PTHR15503:SF45">
    <property type="entry name" value="RNA-DIRECTED DNA POLYMERASE HOMOLOG"/>
    <property type="match status" value="1"/>
</dbReference>
<sequence length="316" mass="36562">MAFKSKDFEGRDGAVGPIRWLEDMESVLDISDCKEENKVKYATHSLKRSMLTWWNPIVKTRGWNAIKVMKWKAFKDLLTEKFCPINELERIEAEFMAHEMINLYHTKYINRFNELALLVPHLVTPETKRIGRDTGHLRNTCPKLNRDKPPKATGRVFVLNATDAQKDPEMITSYEFKIDRLPIDLGGFDVVIGMDWLDMNKVELNCEYKTITIPLTNEKKLIVMGHRIREVPRIISYAKAEKYLRKGNIIYLAYLITKKEDAVPKEIPVVSEYLDVFPDELPGLPPLRQVEFKIDLIPGAAPVAKARYRLAPSEMQ</sequence>
<dbReference type="OrthoDB" id="3863715at2759"/>
<dbReference type="InterPro" id="IPR021109">
    <property type="entry name" value="Peptidase_aspartic_dom_sf"/>
</dbReference>
<dbReference type="PANTHER" id="PTHR15503">
    <property type="entry name" value="LDOC1 RELATED"/>
    <property type="match status" value="1"/>
</dbReference>
<dbReference type="EMBL" id="SZYD01001015">
    <property type="protein sequence ID" value="KAD1163690.1"/>
    <property type="molecule type" value="Genomic_DNA"/>
</dbReference>
<dbReference type="AlphaFoldDB" id="A0A5N6LFP2"/>
<dbReference type="Pfam" id="PF03732">
    <property type="entry name" value="Retrotrans_gag"/>
    <property type="match status" value="1"/>
</dbReference>
<proteinExistence type="predicted"/>
<evidence type="ECO:0000313" key="3">
    <source>
        <dbReference type="Proteomes" id="UP000326396"/>
    </source>
</evidence>
<comment type="caution">
    <text evidence="2">The sequence shown here is derived from an EMBL/GenBank/DDBJ whole genome shotgun (WGS) entry which is preliminary data.</text>
</comment>
<accession>A0A5N6LFP2</accession>
<keyword evidence="3" id="KW-1185">Reference proteome</keyword>
<name>A0A5N6LFP2_9ASTR</name>
<evidence type="ECO:0000313" key="2">
    <source>
        <dbReference type="EMBL" id="KAD1163690.1"/>
    </source>
</evidence>
<gene>
    <name evidence="2" type="ORF">E3N88_43211</name>
</gene>
<evidence type="ECO:0000259" key="1">
    <source>
        <dbReference type="Pfam" id="PF03732"/>
    </source>
</evidence>